<evidence type="ECO:0000313" key="3">
    <source>
        <dbReference type="EMBL" id="CAB4203995.1"/>
    </source>
</evidence>
<name>A0A6J5LTE1_9CAUD</name>
<protein>
    <submittedName>
        <fullName evidence="2">Uncharacterized protein</fullName>
    </submittedName>
</protein>
<feature type="compositionally biased region" description="Low complexity" evidence="1">
    <location>
        <begin position="90"/>
        <end position="102"/>
    </location>
</feature>
<organism evidence="2">
    <name type="scientific">uncultured Caudovirales phage</name>
    <dbReference type="NCBI Taxonomy" id="2100421"/>
    <lineage>
        <taxon>Viruses</taxon>
        <taxon>Duplodnaviria</taxon>
        <taxon>Heunggongvirae</taxon>
        <taxon>Uroviricota</taxon>
        <taxon>Caudoviricetes</taxon>
        <taxon>Peduoviridae</taxon>
        <taxon>Maltschvirus</taxon>
        <taxon>Maltschvirus maltsch</taxon>
    </lineage>
</organism>
<evidence type="ECO:0000313" key="2">
    <source>
        <dbReference type="EMBL" id="CAB4136423.1"/>
    </source>
</evidence>
<dbReference type="EMBL" id="LR798408">
    <property type="protein sequence ID" value="CAB5229950.1"/>
    <property type="molecule type" value="Genomic_DNA"/>
</dbReference>
<dbReference type="EMBL" id="LR797344">
    <property type="protein sequence ID" value="CAB4203995.1"/>
    <property type="molecule type" value="Genomic_DNA"/>
</dbReference>
<sequence>MAIDLFEELWQERKGTLDKSYQNTFSRSFIVHTDTLEQTDINIYDAIYGHPNCPQIGDLFPGDDDSYAQSVNITPEQDDPQTWKVTIEYSSNPDATSSSPSGSTPPPAVETQQTGQKPEDREAEPTLRPPDFKVNFVSFPYIVPNINNSAGDPFVPPITVEKFRPVFSIGCNVSTIDSYDLATYIGKVNSSTVTFATGTGCTLRILAKTGKIKNINTELLLEGSFQYWRLTYEIEINTSLDPVDGETVIGWDMHLLDMGYRIRKDDGERAPIFEGGVKITQPVRLNGAGKKTAAGAANSYVVFASADVYGTIDFATLPGLGFF</sequence>
<evidence type="ECO:0000256" key="1">
    <source>
        <dbReference type="SAM" id="MobiDB-lite"/>
    </source>
</evidence>
<accession>A0A6J5LTE1</accession>
<evidence type="ECO:0000313" key="4">
    <source>
        <dbReference type="EMBL" id="CAB5229950.1"/>
    </source>
</evidence>
<feature type="region of interest" description="Disordered" evidence="1">
    <location>
        <begin position="90"/>
        <end position="130"/>
    </location>
</feature>
<dbReference type="EMBL" id="LR796321">
    <property type="protein sequence ID" value="CAB4136423.1"/>
    <property type="molecule type" value="Genomic_DNA"/>
</dbReference>
<gene>
    <name evidence="3" type="ORF">UFOVP1388_23</name>
    <name evidence="4" type="ORF">UFOVP1565_28</name>
    <name evidence="2" type="ORF">UFOVP311_2</name>
</gene>
<reference evidence="2" key="1">
    <citation type="submission" date="2020-04" db="EMBL/GenBank/DDBJ databases">
        <authorList>
            <person name="Chiriac C."/>
            <person name="Salcher M."/>
            <person name="Ghai R."/>
            <person name="Kavagutti S V."/>
        </authorList>
    </citation>
    <scope>NUCLEOTIDE SEQUENCE</scope>
</reference>
<proteinExistence type="predicted"/>